<dbReference type="EMBL" id="WSRS01000017">
    <property type="protein sequence ID" value="MVX58634.1"/>
    <property type="molecule type" value="Genomic_DNA"/>
</dbReference>
<dbReference type="InterPro" id="IPR023120">
    <property type="entry name" value="WHTH_transcript_rep_HrcA_IDD"/>
</dbReference>
<dbReference type="NCBIfam" id="TIGR00331">
    <property type="entry name" value="hrcA"/>
    <property type="match status" value="1"/>
</dbReference>
<dbReference type="InterPro" id="IPR005104">
    <property type="entry name" value="WHTH_HrcA_DNA-bd"/>
</dbReference>
<evidence type="ECO:0000256" key="5">
    <source>
        <dbReference type="HAMAP-Rule" id="MF_00081"/>
    </source>
</evidence>
<comment type="function">
    <text evidence="5">Negative regulator of class I heat shock genes (grpE-dnaK-dnaJ and groELS operons). Prevents heat-shock induction of these operons.</text>
</comment>
<dbReference type="Pfam" id="PF01628">
    <property type="entry name" value="HrcA"/>
    <property type="match status" value="1"/>
</dbReference>
<evidence type="ECO:0000256" key="4">
    <source>
        <dbReference type="ARBA" id="ARBA00023163"/>
    </source>
</evidence>
<dbReference type="GO" id="GO:0003677">
    <property type="term" value="F:DNA binding"/>
    <property type="evidence" value="ECO:0007669"/>
    <property type="project" value="InterPro"/>
</dbReference>
<evidence type="ECO:0000313" key="8">
    <source>
        <dbReference type="EMBL" id="MVX58634.1"/>
    </source>
</evidence>
<keyword evidence="2 5" id="KW-0805">Transcription regulation</keyword>
<keyword evidence="3 5" id="KW-0346">Stress response</keyword>
<name>A0A7X3G7M3_9STRE</name>
<dbReference type="PIRSF" id="PIRSF005485">
    <property type="entry name" value="HrcA"/>
    <property type="match status" value="1"/>
</dbReference>
<dbReference type="PANTHER" id="PTHR34824:SF1">
    <property type="entry name" value="HEAT-INDUCIBLE TRANSCRIPTION REPRESSOR HRCA"/>
    <property type="match status" value="1"/>
</dbReference>
<dbReference type="SUPFAM" id="SSF46785">
    <property type="entry name" value="Winged helix' DNA-binding domain"/>
    <property type="match status" value="1"/>
</dbReference>
<evidence type="ECO:0000259" key="7">
    <source>
        <dbReference type="Pfam" id="PF03444"/>
    </source>
</evidence>
<organism evidence="8 9">
    <name type="scientific">Streptococcus danieliae</name>
    <dbReference type="NCBI Taxonomy" id="747656"/>
    <lineage>
        <taxon>Bacteria</taxon>
        <taxon>Bacillati</taxon>
        <taxon>Bacillota</taxon>
        <taxon>Bacilli</taxon>
        <taxon>Lactobacillales</taxon>
        <taxon>Streptococcaceae</taxon>
        <taxon>Streptococcus</taxon>
    </lineage>
</organism>
<evidence type="ECO:0000256" key="2">
    <source>
        <dbReference type="ARBA" id="ARBA00023015"/>
    </source>
</evidence>
<comment type="caution">
    <text evidence="8">The sequence shown here is derived from an EMBL/GenBank/DDBJ whole genome shotgun (WGS) entry which is preliminary data.</text>
</comment>
<keyword evidence="4 5" id="KW-0804">Transcription</keyword>
<feature type="domain" description="Winged helix-turn-helix transcription repressor HrcA DNA-binding" evidence="7">
    <location>
        <begin position="2"/>
        <end position="70"/>
    </location>
</feature>
<evidence type="ECO:0000256" key="3">
    <source>
        <dbReference type="ARBA" id="ARBA00023016"/>
    </source>
</evidence>
<dbReference type="Gene3D" id="1.10.10.10">
    <property type="entry name" value="Winged helix-like DNA-binding domain superfamily/Winged helix DNA-binding domain"/>
    <property type="match status" value="1"/>
</dbReference>
<accession>A0A7X3G7M3</accession>
<dbReference type="Gene3D" id="3.30.390.60">
    <property type="entry name" value="Heat-inducible transcription repressor hrca homolog, domain 3"/>
    <property type="match status" value="1"/>
</dbReference>
<dbReference type="Proteomes" id="UP000461595">
    <property type="component" value="Unassembled WGS sequence"/>
</dbReference>
<dbReference type="InterPro" id="IPR029016">
    <property type="entry name" value="GAF-like_dom_sf"/>
</dbReference>
<dbReference type="SUPFAM" id="SSF55781">
    <property type="entry name" value="GAF domain-like"/>
    <property type="match status" value="1"/>
</dbReference>
<dbReference type="InterPro" id="IPR021153">
    <property type="entry name" value="HrcA_C"/>
</dbReference>
<dbReference type="InterPro" id="IPR036390">
    <property type="entry name" value="WH_DNA-bd_sf"/>
</dbReference>
<evidence type="ECO:0000256" key="1">
    <source>
        <dbReference type="ARBA" id="ARBA00022491"/>
    </source>
</evidence>
<feature type="domain" description="Heat-inducible transcription repressor HrcA C-terminal" evidence="6">
    <location>
        <begin position="103"/>
        <end position="313"/>
    </location>
</feature>
<evidence type="ECO:0000259" key="6">
    <source>
        <dbReference type="Pfam" id="PF01628"/>
    </source>
</evidence>
<evidence type="ECO:0000313" key="9">
    <source>
        <dbReference type="Proteomes" id="UP000461595"/>
    </source>
</evidence>
<dbReference type="RefSeq" id="WP_160332450.1">
    <property type="nucleotide sequence ID" value="NZ_CATKDJ010000136.1"/>
</dbReference>
<protein>
    <recommendedName>
        <fullName evidence="5">Heat-inducible transcription repressor HrcA</fullName>
    </recommendedName>
</protein>
<dbReference type="InterPro" id="IPR002571">
    <property type="entry name" value="HrcA"/>
</dbReference>
<keyword evidence="1 5" id="KW-0678">Repressor</keyword>
<dbReference type="Pfam" id="PF03444">
    <property type="entry name" value="WHD_HrcA"/>
    <property type="match status" value="1"/>
</dbReference>
<sequence>MVTERQEIILRMIIELFTETHEPVGSKRLQEGIASSSATIRNDMAALEKMGLLEKSHTSSGRKPSIAGYQYYVENSMALTSLPPEEVFQILKAFDEDFFQLKDIFKRGADLLSEMTGLAAFVLDVEPSHQRLTAFDLVVLGSHTALAVMTLDDSRILTKELVIPRNFLVDHLYQLRDMVLDRLLGESVLSIHYKIRTEIPQVVQRYFLSPDNVTALMEHLFSDLFAEEVVASGQEHLLQEVGLETYRFFTNEQQLALELREGWSDNQEQLIRIADSSSQPLADLSLMSKRFLIPYRGYGLLSLVGPVNSDYQRLLSLIEAVSRVMTMKLTDFYRYLSSNHYEVH</sequence>
<reference evidence="8 9" key="1">
    <citation type="submission" date="2019-12" db="EMBL/GenBank/DDBJ databases">
        <title>Microbes associate with the intestines of laboratory mice.</title>
        <authorList>
            <person name="Navarre W."/>
            <person name="Wong E."/>
        </authorList>
    </citation>
    <scope>NUCLEOTIDE SEQUENCE [LARGE SCALE GENOMIC DNA]</scope>
    <source>
        <strain evidence="8 9">NM51_B2-22</strain>
    </source>
</reference>
<dbReference type="HAMAP" id="MF_00081">
    <property type="entry name" value="HrcA"/>
    <property type="match status" value="1"/>
</dbReference>
<dbReference type="GO" id="GO:0045892">
    <property type="term" value="P:negative regulation of DNA-templated transcription"/>
    <property type="evidence" value="ECO:0007669"/>
    <property type="project" value="UniProtKB-UniRule"/>
</dbReference>
<proteinExistence type="inferred from homology"/>
<dbReference type="PANTHER" id="PTHR34824">
    <property type="entry name" value="HEAT-INDUCIBLE TRANSCRIPTION REPRESSOR HRCA"/>
    <property type="match status" value="1"/>
</dbReference>
<dbReference type="AlphaFoldDB" id="A0A7X3G7M3"/>
<dbReference type="InterPro" id="IPR036388">
    <property type="entry name" value="WH-like_DNA-bd_sf"/>
</dbReference>
<comment type="similarity">
    <text evidence="5">Belongs to the HrcA family.</text>
</comment>
<dbReference type="Gene3D" id="3.30.450.40">
    <property type="match status" value="1"/>
</dbReference>
<gene>
    <name evidence="5 8" type="primary">hrcA</name>
    <name evidence="8" type="ORF">E5983_03075</name>
</gene>
<dbReference type="OrthoDB" id="9783139at2"/>